<accession>A0A2Z6RQR8</accession>
<dbReference type="Gene3D" id="1.10.10.1010">
    <property type="entry name" value="Intein homing endonuclease, domain IV"/>
    <property type="match status" value="4"/>
</dbReference>
<keyword evidence="2" id="KW-1185">Reference proteome</keyword>
<proteinExistence type="predicted"/>
<gene>
    <name evidence="1" type="ORF">RclHR1_06220001</name>
</gene>
<evidence type="ECO:0000313" key="2">
    <source>
        <dbReference type="Proteomes" id="UP000247702"/>
    </source>
</evidence>
<sequence>MDFFINNVNALTEKPNEKCIKCKFKCNTIYFQQNFKNWTSSNKYIDKLIQDTQLSAHNNDVRKALEWIPCNRFNNIKYIEKIGLYRANWIDGCIDKWDNKNQDWKRYNENMVIILQNLTNFTLEYINKAIKIKYYGITQDPQTKNYMLVLSNECEKCNYTCNAMHFRENFENWTSGDNDIDNFIQDTQLSAHYNKEALEWLSYDSFYDIRCIAENDENNILYRANWIDGYIVNWNKENQNWERDNQDMIVTLKILNDPNVVTLEFTNEIKRDYEFYGITQDPQTKNYMMVFNIKCKKCNCICNAMHFQQNFVSWTSGSDHIDKLIRDTQLSVHDNYDVYKNVLEWIPYNRFDNINYVIENKIFEANWVDGYINKWNKYDQSWKRNNQNMLIILKILNDPKNIKLEFTNEINRLYGITQDPKTKYYMLVLNDICKKCNCICNAIHFQQNFGSWTSNNKYIDKFIQDTQLSTHKSYEIFNALEWIPYDRFNNIKHFELLGTYKANWIDGNINYWNYGIQHWERFNKYMNVILKNLNDSKNIATEYKYEAESGYEFCGITQEP</sequence>
<dbReference type="STRING" id="94130.A0A2Z6RQR8"/>
<evidence type="ECO:0000313" key="1">
    <source>
        <dbReference type="EMBL" id="GBC05428.1"/>
    </source>
</evidence>
<dbReference type="EMBL" id="BEXD01004007">
    <property type="protein sequence ID" value="GBC05428.1"/>
    <property type="molecule type" value="Genomic_DNA"/>
</dbReference>
<protein>
    <submittedName>
        <fullName evidence="1">Uncharacterized protein</fullName>
    </submittedName>
</protein>
<organism evidence="1 2">
    <name type="scientific">Rhizophagus clarus</name>
    <dbReference type="NCBI Taxonomy" id="94130"/>
    <lineage>
        <taxon>Eukaryota</taxon>
        <taxon>Fungi</taxon>
        <taxon>Fungi incertae sedis</taxon>
        <taxon>Mucoromycota</taxon>
        <taxon>Glomeromycotina</taxon>
        <taxon>Glomeromycetes</taxon>
        <taxon>Glomerales</taxon>
        <taxon>Glomeraceae</taxon>
        <taxon>Rhizophagus</taxon>
    </lineage>
</organism>
<name>A0A2Z6RQR8_9GLOM</name>
<dbReference type="AlphaFoldDB" id="A0A2Z6RQR8"/>
<comment type="caution">
    <text evidence="1">The sequence shown here is derived from an EMBL/GenBank/DDBJ whole genome shotgun (WGS) entry which is preliminary data.</text>
</comment>
<reference evidence="1 2" key="1">
    <citation type="submission" date="2017-11" db="EMBL/GenBank/DDBJ databases">
        <title>The genome of Rhizophagus clarus HR1 reveals common genetic basis of auxotrophy among arbuscular mycorrhizal fungi.</title>
        <authorList>
            <person name="Kobayashi Y."/>
        </authorList>
    </citation>
    <scope>NUCLEOTIDE SEQUENCE [LARGE SCALE GENOMIC DNA]</scope>
    <source>
        <strain evidence="1 2">HR1</strain>
    </source>
</reference>
<dbReference type="Proteomes" id="UP000247702">
    <property type="component" value="Unassembled WGS sequence"/>
</dbReference>